<dbReference type="OrthoDB" id="10521331at2759"/>
<gene>
    <name evidence="2" type="ORF">ECPE_LOCUS3480</name>
</gene>
<keyword evidence="1" id="KW-0812">Transmembrane</keyword>
<evidence type="ECO:0000313" key="4">
    <source>
        <dbReference type="WBParaSite" id="ECPE_0000348301-mRNA-1"/>
    </source>
</evidence>
<evidence type="ECO:0000313" key="3">
    <source>
        <dbReference type="Proteomes" id="UP000272942"/>
    </source>
</evidence>
<protein>
    <submittedName>
        <fullName evidence="4">DUF3592 domain-containing protein</fullName>
    </submittedName>
</protein>
<reference evidence="4" key="1">
    <citation type="submission" date="2016-06" db="UniProtKB">
        <authorList>
            <consortium name="WormBaseParasite"/>
        </authorList>
    </citation>
    <scope>IDENTIFICATION</scope>
</reference>
<dbReference type="AlphaFoldDB" id="A0A183A945"/>
<dbReference type="Proteomes" id="UP000272942">
    <property type="component" value="Unassembled WGS sequence"/>
</dbReference>
<keyword evidence="1" id="KW-0472">Membrane</keyword>
<dbReference type="WBParaSite" id="ECPE_0000348301-mRNA-1">
    <property type="protein sequence ID" value="ECPE_0000348301-mRNA-1"/>
    <property type="gene ID" value="ECPE_0000348301"/>
</dbReference>
<reference evidence="2 3" key="2">
    <citation type="submission" date="2018-11" db="EMBL/GenBank/DDBJ databases">
        <authorList>
            <consortium name="Pathogen Informatics"/>
        </authorList>
    </citation>
    <scope>NUCLEOTIDE SEQUENCE [LARGE SCALE GENOMIC DNA]</scope>
    <source>
        <strain evidence="2 3">Egypt</strain>
    </source>
</reference>
<keyword evidence="1" id="KW-1133">Transmembrane helix</keyword>
<evidence type="ECO:0000313" key="2">
    <source>
        <dbReference type="EMBL" id="VDP69637.1"/>
    </source>
</evidence>
<feature type="transmembrane region" description="Helical" evidence="1">
    <location>
        <begin position="14"/>
        <end position="35"/>
    </location>
</feature>
<keyword evidence="3" id="KW-1185">Reference proteome</keyword>
<sequence>MYGYEDSYEGPVLAYWYLGIVGLMFIGLVLAGLYLHKVACFAKYNAQTCYDVSIGNRPSELMGEEMKVVVARVGDLNVKMSVPSVRPRTSAGRAFFVQKRKRYPCMGYSPI</sequence>
<accession>A0A183A945</accession>
<proteinExistence type="predicted"/>
<dbReference type="EMBL" id="UZAN01040433">
    <property type="protein sequence ID" value="VDP69637.1"/>
    <property type="molecule type" value="Genomic_DNA"/>
</dbReference>
<organism evidence="4">
    <name type="scientific">Echinostoma caproni</name>
    <dbReference type="NCBI Taxonomy" id="27848"/>
    <lineage>
        <taxon>Eukaryota</taxon>
        <taxon>Metazoa</taxon>
        <taxon>Spiralia</taxon>
        <taxon>Lophotrochozoa</taxon>
        <taxon>Platyhelminthes</taxon>
        <taxon>Trematoda</taxon>
        <taxon>Digenea</taxon>
        <taxon>Plagiorchiida</taxon>
        <taxon>Echinostomata</taxon>
        <taxon>Echinostomatoidea</taxon>
        <taxon>Echinostomatidae</taxon>
        <taxon>Echinostoma</taxon>
    </lineage>
</organism>
<evidence type="ECO:0000256" key="1">
    <source>
        <dbReference type="SAM" id="Phobius"/>
    </source>
</evidence>
<name>A0A183A945_9TREM</name>